<evidence type="ECO:0000256" key="1">
    <source>
        <dbReference type="SAM" id="Phobius"/>
    </source>
</evidence>
<accession>A0ABQ1GSH2</accession>
<dbReference type="EMBL" id="BMHF01000019">
    <property type="protein sequence ID" value="GGA49204.1"/>
    <property type="molecule type" value="Genomic_DNA"/>
</dbReference>
<comment type="caution">
    <text evidence="2">The sequence shown here is derived from an EMBL/GenBank/DDBJ whole genome shotgun (WGS) entry which is preliminary data.</text>
</comment>
<reference evidence="3" key="1">
    <citation type="journal article" date="2019" name="Int. J. Syst. Evol. Microbiol.">
        <title>The Global Catalogue of Microorganisms (GCM) 10K type strain sequencing project: providing services to taxonomists for standard genome sequencing and annotation.</title>
        <authorList>
            <consortium name="The Broad Institute Genomics Platform"/>
            <consortium name="The Broad Institute Genome Sequencing Center for Infectious Disease"/>
            <person name="Wu L."/>
            <person name="Ma J."/>
        </authorList>
    </citation>
    <scope>NUCLEOTIDE SEQUENCE [LARGE SCALE GENOMIC DNA]</scope>
    <source>
        <strain evidence="3">CGMCC 1.15044</strain>
    </source>
</reference>
<proteinExistence type="predicted"/>
<organism evidence="2 3">
    <name type="scientific">Paenibacillus physcomitrellae</name>
    <dbReference type="NCBI Taxonomy" id="1619311"/>
    <lineage>
        <taxon>Bacteria</taxon>
        <taxon>Bacillati</taxon>
        <taxon>Bacillota</taxon>
        <taxon>Bacilli</taxon>
        <taxon>Bacillales</taxon>
        <taxon>Paenibacillaceae</taxon>
        <taxon>Paenibacillus</taxon>
    </lineage>
</organism>
<evidence type="ECO:0000313" key="2">
    <source>
        <dbReference type="EMBL" id="GGA49204.1"/>
    </source>
</evidence>
<keyword evidence="3" id="KW-1185">Reference proteome</keyword>
<keyword evidence="1" id="KW-0472">Membrane</keyword>
<evidence type="ECO:0000313" key="3">
    <source>
        <dbReference type="Proteomes" id="UP000609323"/>
    </source>
</evidence>
<name>A0ABQ1GSH2_9BACL</name>
<keyword evidence="1" id="KW-1133">Transmembrane helix</keyword>
<protein>
    <submittedName>
        <fullName evidence="2">Uncharacterized protein</fullName>
    </submittedName>
</protein>
<keyword evidence="1" id="KW-0812">Transmembrane</keyword>
<feature type="transmembrane region" description="Helical" evidence="1">
    <location>
        <begin position="7"/>
        <end position="24"/>
    </location>
</feature>
<gene>
    <name evidence="2" type="ORF">GCM10010917_38090</name>
</gene>
<sequence length="55" mass="6220">MILKRDLVKIFVVLAALYVIFKYPEAVGKYLAFALMGLSESIANQLMSHFLNTLN</sequence>
<dbReference type="Proteomes" id="UP000609323">
    <property type="component" value="Unassembled WGS sequence"/>
</dbReference>